<evidence type="ECO:0000256" key="1">
    <source>
        <dbReference type="ARBA" id="ARBA00022490"/>
    </source>
</evidence>
<dbReference type="Pfam" id="PF17125">
    <property type="entry name" value="Methyltr_RsmF_N"/>
    <property type="match status" value="1"/>
</dbReference>
<dbReference type="PRINTS" id="PR02008">
    <property type="entry name" value="RCMTFAMILY"/>
</dbReference>
<comment type="similarity">
    <text evidence="6">Belongs to the class I-like SAM-binding methyltransferase superfamily. RsmB/NOP family.</text>
</comment>
<dbReference type="GO" id="GO:0001510">
    <property type="term" value="P:RNA methylation"/>
    <property type="evidence" value="ECO:0007669"/>
    <property type="project" value="InterPro"/>
</dbReference>
<dbReference type="AlphaFoldDB" id="A0A1J5TH56"/>
<dbReference type="Gene3D" id="3.40.50.150">
    <property type="entry name" value="Vaccinia Virus protein VP39"/>
    <property type="match status" value="1"/>
</dbReference>
<evidence type="ECO:0000256" key="3">
    <source>
        <dbReference type="ARBA" id="ARBA00022679"/>
    </source>
</evidence>
<keyword evidence="2 6" id="KW-0489">Methyltransferase</keyword>
<proteinExistence type="inferred from homology"/>
<keyword evidence="1" id="KW-0963">Cytoplasm</keyword>
<accession>A0A1J5TH56</accession>
<organism evidence="8 9">
    <name type="scientific">Marine Group III euryarchaeote CG-Bathy1</name>
    <dbReference type="NCBI Taxonomy" id="1889001"/>
    <lineage>
        <taxon>Archaea</taxon>
        <taxon>Methanobacteriati</taxon>
        <taxon>Thermoplasmatota</taxon>
        <taxon>Thermoplasmata</taxon>
        <taxon>Candidatus Thermoprofundales</taxon>
    </lineage>
</organism>
<dbReference type="GO" id="GO:0008757">
    <property type="term" value="F:S-adenosylmethionine-dependent methyltransferase activity"/>
    <property type="evidence" value="ECO:0007669"/>
    <property type="project" value="InterPro"/>
</dbReference>
<evidence type="ECO:0000256" key="6">
    <source>
        <dbReference type="PROSITE-ProRule" id="PRU01023"/>
    </source>
</evidence>
<dbReference type="InterPro" id="IPR049560">
    <property type="entry name" value="MeTrfase_RsmB-F_NOP2_cat"/>
</dbReference>
<evidence type="ECO:0000313" key="8">
    <source>
        <dbReference type="EMBL" id="OIR20279.1"/>
    </source>
</evidence>
<name>A0A1J5TH56_9ARCH</name>
<feature type="domain" description="SAM-dependent MTase RsmB/NOP-type" evidence="7">
    <location>
        <begin position="23"/>
        <end position="306"/>
    </location>
</feature>
<feature type="binding site" evidence="6">
    <location>
        <position position="139"/>
    </location>
    <ligand>
        <name>S-adenosyl-L-methionine</name>
        <dbReference type="ChEBI" id="CHEBI:59789"/>
    </ligand>
</feature>
<comment type="caution">
    <text evidence="6">Lacks conserved residue(s) required for the propagation of feature annotation.</text>
</comment>
<dbReference type="PANTHER" id="PTHR22807:SF30">
    <property type="entry name" value="28S RRNA (CYTOSINE(4447)-C(5))-METHYLTRANSFERASE-RELATED"/>
    <property type="match status" value="1"/>
</dbReference>
<dbReference type="GO" id="GO:0006396">
    <property type="term" value="P:RNA processing"/>
    <property type="evidence" value="ECO:0007669"/>
    <property type="project" value="InterPro"/>
</dbReference>
<dbReference type="Gene3D" id="3.30.70.1170">
    <property type="entry name" value="Sun protein, domain 3"/>
    <property type="match status" value="1"/>
</dbReference>
<reference evidence="8 9" key="1">
    <citation type="submission" date="2016-08" db="EMBL/GenBank/DDBJ databases">
        <title>New Insights into Marine Group III Euryarchaeota, from dark to light.</title>
        <authorList>
            <person name="Haro-Moreno J.M."/>
            <person name="Rodriguez-Valera F."/>
            <person name="Lopez-Garcia P."/>
            <person name="Moreira D."/>
            <person name="Martin-Cuadrado A.B."/>
        </authorList>
    </citation>
    <scope>NUCLEOTIDE SEQUENCE [LARGE SCALE GENOMIC DNA]</scope>
    <source>
        <strain evidence="8">CG-Bathy1</strain>
    </source>
</reference>
<feature type="active site" description="Nucleophile" evidence="6">
    <location>
        <position position="234"/>
    </location>
</feature>
<dbReference type="PROSITE" id="PS51686">
    <property type="entry name" value="SAM_MT_RSMB_NOP"/>
    <property type="match status" value="1"/>
</dbReference>
<dbReference type="Pfam" id="PF01189">
    <property type="entry name" value="Methyltr_RsmB-F"/>
    <property type="match status" value="1"/>
</dbReference>
<evidence type="ECO:0000313" key="9">
    <source>
        <dbReference type="Proteomes" id="UP000183815"/>
    </source>
</evidence>
<dbReference type="InterPro" id="IPR023267">
    <property type="entry name" value="RCMT"/>
</dbReference>
<dbReference type="Proteomes" id="UP000183815">
    <property type="component" value="Unassembled WGS sequence"/>
</dbReference>
<feature type="binding site" evidence="6">
    <location>
        <begin position="115"/>
        <end position="121"/>
    </location>
    <ligand>
        <name>S-adenosyl-L-methionine</name>
        <dbReference type="ChEBI" id="CHEBI:59789"/>
    </ligand>
</feature>
<evidence type="ECO:0000259" key="7">
    <source>
        <dbReference type="PROSITE" id="PS51686"/>
    </source>
</evidence>
<dbReference type="EMBL" id="MIYU01000001">
    <property type="protein sequence ID" value="OIR20279.1"/>
    <property type="molecule type" value="Genomic_DNA"/>
</dbReference>
<dbReference type="GO" id="GO:0008173">
    <property type="term" value="F:RNA methyltransferase activity"/>
    <property type="evidence" value="ECO:0007669"/>
    <property type="project" value="InterPro"/>
</dbReference>
<dbReference type="GO" id="GO:0003723">
    <property type="term" value="F:RNA binding"/>
    <property type="evidence" value="ECO:0007669"/>
    <property type="project" value="UniProtKB-UniRule"/>
</dbReference>
<keyword evidence="5 6" id="KW-0694">RNA-binding</keyword>
<comment type="caution">
    <text evidence="8">The sequence shown here is derived from an EMBL/GenBank/DDBJ whole genome shotgun (WGS) entry which is preliminary data.</text>
</comment>
<dbReference type="InterPro" id="IPR011023">
    <property type="entry name" value="Nop2p"/>
</dbReference>
<evidence type="ECO:0000256" key="2">
    <source>
        <dbReference type="ARBA" id="ARBA00022603"/>
    </source>
</evidence>
<evidence type="ECO:0000256" key="5">
    <source>
        <dbReference type="ARBA" id="ARBA00022884"/>
    </source>
</evidence>
<protein>
    <recommendedName>
        <fullName evidence="7">SAM-dependent MTase RsmB/NOP-type domain-containing protein</fullName>
    </recommendedName>
</protein>
<sequence>MVSTVPPAFIERYAPISGNATKFAEYLSKPLPRSFRVNTIKNNSVDVVERLENDGFNISLVPWYKDAFISNSDKRLGTTLEHFLGEIYIQELTSMLPPIFLKDEIKNANSILDACAAPGSKATQIAALMNNKGTLISNDLKYQRIKALRGNIDRLGVLNTVVTNYDFRSFPNLKFDVILLDAPCSSEGMCRKDPSFFNRWNERRYSYFSSIQKTLIAKAFSMLNEGGTLLYSTCTFSPEENEAIVNTLLDNKSAELIPLSLPNLISSNGITEWNGTHYSSELSKSLRIWPHQNNTDGFFISKIIKNA</sequence>
<dbReference type="SUPFAM" id="SSF53335">
    <property type="entry name" value="S-adenosyl-L-methionine-dependent methyltransferases"/>
    <property type="match status" value="1"/>
</dbReference>
<dbReference type="NCBIfam" id="TIGR00446">
    <property type="entry name" value="nop2p"/>
    <property type="match status" value="1"/>
</dbReference>
<dbReference type="InterPro" id="IPR031341">
    <property type="entry name" value="Methyltr_RsmF_N"/>
</dbReference>
<evidence type="ECO:0000256" key="4">
    <source>
        <dbReference type="ARBA" id="ARBA00022691"/>
    </source>
</evidence>
<gene>
    <name evidence="8" type="ORF">BEU04_00260</name>
</gene>
<keyword evidence="3 6" id="KW-0808">Transferase</keyword>
<dbReference type="InterPro" id="IPR029063">
    <property type="entry name" value="SAM-dependent_MTases_sf"/>
</dbReference>
<dbReference type="InterPro" id="IPR001678">
    <property type="entry name" value="MeTrfase_RsmB-F_NOP2_dom"/>
</dbReference>
<feature type="binding site" evidence="6">
    <location>
        <position position="181"/>
    </location>
    <ligand>
        <name>S-adenosyl-L-methionine</name>
        <dbReference type="ChEBI" id="CHEBI:59789"/>
    </ligand>
</feature>
<dbReference type="PANTHER" id="PTHR22807">
    <property type="entry name" value="NOP2 YEAST -RELATED NOL1/NOP2/FMU SUN DOMAIN-CONTAINING"/>
    <property type="match status" value="1"/>
</dbReference>
<keyword evidence="4 6" id="KW-0949">S-adenosyl-L-methionine</keyword>